<organism evidence="1">
    <name type="scientific">viral metagenome</name>
    <dbReference type="NCBI Taxonomy" id="1070528"/>
    <lineage>
        <taxon>unclassified sequences</taxon>
        <taxon>metagenomes</taxon>
        <taxon>organismal metagenomes</taxon>
    </lineage>
</organism>
<evidence type="ECO:0000313" key="1">
    <source>
        <dbReference type="EMBL" id="QHU15660.1"/>
    </source>
</evidence>
<reference evidence="1" key="1">
    <citation type="journal article" date="2020" name="Nature">
        <title>Giant virus diversity and host interactions through global metagenomics.</title>
        <authorList>
            <person name="Schulz F."/>
            <person name="Roux S."/>
            <person name="Paez-Espino D."/>
            <person name="Jungbluth S."/>
            <person name="Walsh D.A."/>
            <person name="Denef V.J."/>
            <person name="McMahon K.D."/>
            <person name="Konstantinidis K.T."/>
            <person name="Eloe-Fadrosh E.A."/>
            <person name="Kyrpides N.C."/>
            <person name="Woyke T."/>
        </authorList>
    </citation>
    <scope>NUCLEOTIDE SEQUENCE</scope>
    <source>
        <strain evidence="1">GVMAG-S-3300010158-109</strain>
    </source>
</reference>
<protein>
    <submittedName>
        <fullName evidence="1">Uncharacterized protein</fullName>
    </submittedName>
</protein>
<accession>A0A6C0KG54</accession>
<dbReference type="EMBL" id="MN740867">
    <property type="protein sequence ID" value="QHU15660.1"/>
    <property type="molecule type" value="Genomic_DNA"/>
</dbReference>
<sequence length="95" mass="10545">MSMCNVYSTMPVLQGARSERDLRDIAMYCNFAQSRETGPMGNAEGIPQNVCNCPYGYRTLGTAYQLSAGPTNMTNMGKQPLNLQYYTPTRGPIHQ</sequence>
<dbReference type="AlphaFoldDB" id="A0A6C0KG54"/>
<proteinExistence type="predicted"/>
<name>A0A6C0KG54_9ZZZZ</name>